<keyword evidence="1" id="KW-1133">Transmembrane helix</keyword>
<feature type="transmembrane region" description="Helical" evidence="1">
    <location>
        <begin position="131"/>
        <end position="151"/>
    </location>
</feature>
<dbReference type="AlphaFoldDB" id="A0A1M6DJD3"/>
<feature type="transmembrane region" description="Helical" evidence="1">
    <location>
        <begin position="30"/>
        <end position="53"/>
    </location>
</feature>
<feature type="transmembrane region" description="Helical" evidence="1">
    <location>
        <begin position="105"/>
        <end position="125"/>
    </location>
</feature>
<accession>A0A1M6DJD3</accession>
<dbReference type="OrthoDB" id="847268at2"/>
<organism evidence="3 4">
    <name type="scientific">Arenibacter nanhaiticus</name>
    <dbReference type="NCBI Taxonomy" id="558155"/>
    <lineage>
        <taxon>Bacteria</taxon>
        <taxon>Pseudomonadati</taxon>
        <taxon>Bacteroidota</taxon>
        <taxon>Flavobacteriia</taxon>
        <taxon>Flavobacteriales</taxon>
        <taxon>Flavobacteriaceae</taxon>
        <taxon>Arenibacter</taxon>
    </lineage>
</organism>
<dbReference type="Proteomes" id="UP000184231">
    <property type="component" value="Unassembled WGS sequence"/>
</dbReference>
<feature type="domain" description="CAAX prenyl protease 2/Lysostaphin resistance protein A-like" evidence="2">
    <location>
        <begin position="74"/>
        <end position="171"/>
    </location>
</feature>
<dbReference type="GO" id="GO:0004175">
    <property type="term" value="F:endopeptidase activity"/>
    <property type="evidence" value="ECO:0007669"/>
    <property type="project" value="UniProtKB-ARBA"/>
</dbReference>
<feature type="transmembrane region" description="Helical" evidence="1">
    <location>
        <begin position="73"/>
        <end position="93"/>
    </location>
</feature>
<gene>
    <name evidence="3" type="ORF">SAMN04487911_10532</name>
</gene>
<keyword evidence="1" id="KW-0472">Membrane</keyword>
<evidence type="ECO:0000259" key="2">
    <source>
        <dbReference type="Pfam" id="PF02517"/>
    </source>
</evidence>
<proteinExistence type="predicted"/>
<dbReference type="InterPro" id="IPR003675">
    <property type="entry name" value="Rce1/LyrA-like_dom"/>
</dbReference>
<keyword evidence="1" id="KW-0812">Transmembrane</keyword>
<dbReference type="Pfam" id="PF02517">
    <property type="entry name" value="Rce1-like"/>
    <property type="match status" value="1"/>
</dbReference>
<feature type="transmembrane region" description="Helical" evidence="1">
    <location>
        <begin position="158"/>
        <end position="182"/>
    </location>
</feature>
<name>A0A1M6DJD3_9FLAO</name>
<dbReference type="STRING" id="558155.SAMN04487911_10532"/>
<reference evidence="3 4" key="1">
    <citation type="submission" date="2016-11" db="EMBL/GenBank/DDBJ databases">
        <authorList>
            <person name="Jaros S."/>
            <person name="Januszkiewicz K."/>
            <person name="Wedrychowicz H."/>
        </authorList>
    </citation>
    <scope>NUCLEOTIDE SEQUENCE [LARGE SCALE GENOMIC DNA]</scope>
    <source>
        <strain evidence="3 4">CGMCC 1.8863</strain>
    </source>
</reference>
<dbReference type="GO" id="GO:0080120">
    <property type="term" value="P:CAAX-box protein maturation"/>
    <property type="evidence" value="ECO:0007669"/>
    <property type="project" value="UniProtKB-ARBA"/>
</dbReference>
<protein>
    <recommendedName>
        <fullName evidence="2">CAAX prenyl protease 2/Lysostaphin resistance protein A-like domain-containing protein</fullName>
    </recommendedName>
</protein>
<evidence type="ECO:0000256" key="1">
    <source>
        <dbReference type="SAM" id="Phobius"/>
    </source>
</evidence>
<keyword evidence="4" id="KW-1185">Reference proteome</keyword>
<dbReference type="RefSeq" id="WP_072763467.1">
    <property type="nucleotide sequence ID" value="NZ_FQYX01000005.1"/>
</dbReference>
<evidence type="ECO:0000313" key="4">
    <source>
        <dbReference type="Proteomes" id="UP000184231"/>
    </source>
</evidence>
<dbReference type="EMBL" id="FQYX01000005">
    <property type="protein sequence ID" value="SHI73241.1"/>
    <property type="molecule type" value="Genomic_DNA"/>
</dbReference>
<evidence type="ECO:0000313" key="3">
    <source>
        <dbReference type="EMBL" id="SHI73241.1"/>
    </source>
</evidence>
<sequence length="187" mass="20946">MNVLHNVWNFIWSPSYIKLGQPTSSAKAHLFANLLILGAMFGVAIGLFNQSLLKLLNIDLGVHASDLFMAKKSALGIFFSVAILAPVLEEAIFRGPLILFKDKKYFRHFLYLSVLLFGAVHLFNFQFSKEIFILGPLLSAPQIILGVFLAYIRIKLGLLWAILLHASYNAIFLGPIIILKLFNISLE</sequence>